<protein>
    <submittedName>
        <fullName evidence="3">Uncharacterized protein</fullName>
    </submittedName>
</protein>
<keyword evidence="4" id="KW-1185">Reference proteome</keyword>
<dbReference type="Proteomes" id="UP000324897">
    <property type="component" value="Unassembled WGS sequence"/>
</dbReference>
<sequence>MGHDANKKKQRRSSRSRAAVAPAAAVSTVLDNDDLLGEVLLRLALPTSLVRAALVCRRWLRVAADPAFLLRFHDRHPSRLLGLYVHTYPKLGIPKFAPAPGLPPELAASARRFGSALDAYASETSTASVLYGPLDGHLLVRLGKPDSHRDLVLSPMRRPGRGPVVVPPPPFSASLYDRPKAWLKLRDDDVPSRRRGVVVCASWRHRGDQTISMYELRGGAWRELISSSAPKTKLPVLVSNQPYLIVPCGDKIHLVANASAIAELRSTSAPSSNVSFVALPDGVKYKYRLEHIAKPGRWRIHSVCARFLLAAARAVTTFFSGWDRGLSKTTDVGIEAVGPCRSAMRVLLRVGADVFNISIKNRTAEKVYTLTPEDGDFVILAPVDMIFPPFFPVIKDDSYQN</sequence>
<organism evidence="3 4">
    <name type="scientific">Eragrostis curvula</name>
    <name type="common">weeping love grass</name>
    <dbReference type="NCBI Taxonomy" id="38414"/>
    <lineage>
        <taxon>Eukaryota</taxon>
        <taxon>Viridiplantae</taxon>
        <taxon>Streptophyta</taxon>
        <taxon>Embryophyta</taxon>
        <taxon>Tracheophyta</taxon>
        <taxon>Spermatophyta</taxon>
        <taxon>Magnoliopsida</taxon>
        <taxon>Liliopsida</taxon>
        <taxon>Poales</taxon>
        <taxon>Poaceae</taxon>
        <taxon>PACMAD clade</taxon>
        <taxon>Chloridoideae</taxon>
        <taxon>Eragrostideae</taxon>
        <taxon>Eragrostidinae</taxon>
        <taxon>Eragrostis</taxon>
    </lineage>
</organism>
<dbReference type="PANTHER" id="PTHR33207">
    <property type="entry name" value="F-BOX DOMAIN CONTAINING PROTEIN-RELATED"/>
    <property type="match status" value="1"/>
</dbReference>
<accession>A0A5J9WL93</accession>
<dbReference type="Gene3D" id="1.20.1280.50">
    <property type="match status" value="1"/>
</dbReference>
<reference evidence="3 4" key="1">
    <citation type="journal article" date="2019" name="Sci. Rep.">
        <title>A high-quality genome of Eragrostis curvula grass provides insights into Poaceae evolution and supports new strategies to enhance forage quality.</title>
        <authorList>
            <person name="Carballo J."/>
            <person name="Santos B.A.C.M."/>
            <person name="Zappacosta D."/>
            <person name="Garbus I."/>
            <person name="Selva J.P."/>
            <person name="Gallo C.A."/>
            <person name="Diaz A."/>
            <person name="Albertini E."/>
            <person name="Caccamo M."/>
            <person name="Echenique V."/>
        </authorList>
    </citation>
    <scope>NUCLEOTIDE SEQUENCE [LARGE SCALE GENOMIC DNA]</scope>
    <source>
        <strain evidence="4">cv. Victoria</strain>
        <tissue evidence="3">Leaf</tissue>
    </source>
</reference>
<feature type="domain" description="F-box protein AT5G49610-like beta-propeller" evidence="2">
    <location>
        <begin position="135"/>
        <end position="288"/>
    </location>
</feature>
<proteinExistence type="predicted"/>
<dbReference type="Pfam" id="PF23635">
    <property type="entry name" value="Beta-prop_AT5G49610-like"/>
    <property type="match status" value="2"/>
</dbReference>
<dbReference type="InterPro" id="IPR056594">
    <property type="entry name" value="AT5G49610-like_b-prop"/>
</dbReference>
<feature type="domain" description="F-box" evidence="1">
    <location>
        <begin position="34"/>
        <end position="69"/>
    </location>
</feature>
<name>A0A5J9WL93_9POAL</name>
<dbReference type="AlphaFoldDB" id="A0A5J9WL93"/>
<evidence type="ECO:0000313" key="3">
    <source>
        <dbReference type="EMBL" id="TVU48725.1"/>
    </source>
</evidence>
<evidence type="ECO:0000313" key="4">
    <source>
        <dbReference type="Proteomes" id="UP000324897"/>
    </source>
</evidence>
<comment type="caution">
    <text evidence="3">The sequence shown here is derived from an EMBL/GenBank/DDBJ whole genome shotgun (WGS) entry which is preliminary data.</text>
</comment>
<evidence type="ECO:0000259" key="1">
    <source>
        <dbReference type="Pfam" id="PF12937"/>
    </source>
</evidence>
<dbReference type="InterPro" id="IPR036047">
    <property type="entry name" value="F-box-like_dom_sf"/>
</dbReference>
<feature type="domain" description="F-box protein AT5G49610-like beta-propeller" evidence="2">
    <location>
        <begin position="325"/>
        <end position="391"/>
    </location>
</feature>
<dbReference type="EMBL" id="RWGY01000003">
    <property type="protein sequence ID" value="TVU48725.1"/>
    <property type="molecule type" value="Genomic_DNA"/>
</dbReference>
<gene>
    <name evidence="3" type="ORF">EJB05_03279</name>
</gene>
<dbReference type="Pfam" id="PF12937">
    <property type="entry name" value="F-box-like"/>
    <property type="match status" value="1"/>
</dbReference>
<dbReference type="Gramene" id="TVU48725">
    <property type="protein sequence ID" value="TVU48725"/>
    <property type="gene ID" value="EJB05_03279"/>
</dbReference>
<dbReference type="SUPFAM" id="SSF81383">
    <property type="entry name" value="F-box domain"/>
    <property type="match status" value="1"/>
</dbReference>
<dbReference type="InterPro" id="IPR001810">
    <property type="entry name" value="F-box_dom"/>
</dbReference>
<evidence type="ECO:0000259" key="2">
    <source>
        <dbReference type="Pfam" id="PF23635"/>
    </source>
</evidence>
<feature type="non-terminal residue" evidence="3">
    <location>
        <position position="1"/>
    </location>
</feature>